<dbReference type="Gene3D" id="3.30.450.20">
    <property type="entry name" value="PAS domain"/>
    <property type="match status" value="1"/>
</dbReference>
<keyword evidence="10" id="KW-0418">Kinase</keyword>
<evidence type="ECO:0000256" key="5">
    <source>
        <dbReference type="ARBA" id="ARBA00022630"/>
    </source>
</evidence>
<keyword evidence="16" id="KW-1185">Reference proteome</keyword>
<dbReference type="EC" id="2.7.13.3" evidence="2"/>
<dbReference type="PROSITE" id="PS50112">
    <property type="entry name" value="PAS"/>
    <property type="match status" value="1"/>
</dbReference>
<comment type="caution">
    <text evidence="15">The sequence shown here is derived from an EMBL/GenBank/DDBJ whole genome shotgun (WGS) entry which is preliminary data.</text>
</comment>
<keyword evidence="7" id="KW-0808">Transferase</keyword>
<dbReference type="EMBL" id="JACGXN010000001">
    <property type="protein sequence ID" value="MBA8876618.1"/>
    <property type="molecule type" value="Genomic_DNA"/>
</dbReference>
<evidence type="ECO:0000259" key="14">
    <source>
        <dbReference type="PROSITE" id="PS50113"/>
    </source>
</evidence>
<protein>
    <recommendedName>
        <fullName evidence="3">Blue-light-activated histidine kinase</fullName>
        <ecNumber evidence="2">2.7.13.3</ecNumber>
    </recommendedName>
</protein>
<comment type="catalytic activity">
    <reaction evidence="1">
        <text>ATP + protein L-histidine = ADP + protein N-phospho-L-histidine.</text>
        <dbReference type="EC" id="2.7.13.3"/>
    </reaction>
</comment>
<dbReference type="CDD" id="cd00130">
    <property type="entry name" value="PAS"/>
    <property type="match status" value="1"/>
</dbReference>
<evidence type="ECO:0000256" key="7">
    <source>
        <dbReference type="ARBA" id="ARBA00022679"/>
    </source>
</evidence>
<evidence type="ECO:0000256" key="12">
    <source>
        <dbReference type="ARBA" id="ARBA00023026"/>
    </source>
</evidence>
<evidence type="ECO:0000313" key="15">
    <source>
        <dbReference type="EMBL" id="MBA8876618.1"/>
    </source>
</evidence>
<evidence type="ECO:0000256" key="10">
    <source>
        <dbReference type="ARBA" id="ARBA00022777"/>
    </source>
</evidence>
<evidence type="ECO:0000256" key="9">
    <source>
        <dbReference type="ARBA" id="ARBA00022741"/>
    </source>
</evidence>
<dbReference type="NCBIfam" id="TIGR00229">
    <property type="entry name" value="sensory_box"/>
    <property type="match status" value="1"/>
</dbReference>
<evidence type="ECO:0000256" key="11">
    <source>
        <dbReference type="ARBA" id="ARBA00022840"/>
    </source>
</evidence>
<dbReference type="InterPro" id="IPR000014">
    <property type="entry name" value="PAS"/>
</dbReference>
<evidence type="ECO:0000256" key="8">
    <source>
        <dbReference type="ARBA" id="ARBA00022737"/>
    </source>
</evidence>
<dbReference type="GO" id="GO:0005524">
    <property type="term" value="F:ATP binding"/>
    <property type="evidence" value="ECO:0007669"/>
    <property type="project" value="UniProtKB-KW"/>
</dbReference>
<dbReference type="PANTHER" id="PTHR41523:SF8">
    <property type="entry name" value="ETHYLENE RESPONSE SENSOR PROTEIN"/>
    <property type="match status" value="1"/>
</dbReference>
<dbReference type="InterPro" id="IPR035965">
    <property type="entry name" value="PAS-like_dom_sf"/>
</dbReference>
<proteinExistence type="predicted"/>
<dbReference type="GO" id="GO:0006355">
    <property type="term" value="P:regulation of DNA-templated transcription"/>
    <property type="evidence" value="ECO:0007669"/>
    <property type="project" value="InterPro"/>
</dbReference>
<keyword evidence="9" id="KW-0547">Nucleotide-binding</keyword>
<evidence type="ECO:0000256" key="3">
    <source>
        <dbReference type="ARBA" id="ARBA00021740"/>
    </source>
</evidence>
<evidence type="ECO:0000259" key="13">
    <source>
        <dbReference type="PROSITE" id="PS50112"/>
    </source>
</evidence>
<dbReference type="InterPro" id="IPR000700">
    <property type="entry name" value="PAS-assoc_C"/>
</dbReference>
<evidence type="ECO:0000256" key="6">
    <source>
        <dbReference type="ARBA" id="ARBA00022643"/>
    </source>
</evidence>
<keyword evidence="5" id="KW-0285">Flavoprotein</keyword>
<dbReference type="PANTHER" id="PTHR41523">
    <property type="entry name" value="TWO-COMPONENT SYSTEM SENSOR PROTEIN"/>
    <property type="match status" value="1"/>
</dbReference>
<gene>
    <name evidence="15" type="ORF">FHW16_000300</name>
</gene>
<dbReference type="SMART" id="SM00091">
    <property type="entry name" value="PAS"/>
    <property type="match status" value="1"/>
</dbReference>
<dbReference type="AlphaFoldDB" id="A0A839EDX6"/>
<keyword evidence="6" id="KW-0288">FMN</keyword>
<dbReference type="GO" id="GO:0004673">
    <property type="term" value="F:protein histidine kinase activity"/>
    <property type="evidence" value="ECO:0007669"/>
    <property type="project" value="UniProtKB-EC"/>
</dbReference>
<dbReference type="RefSeq" id="WP_348643839.1">
    <property type="nucleotide sequence ID" value="NZ_JACGXN010000001.1"/>
</dbReference>
<dbReference type="PROSITE" id="PS50113">
    <property type="entry name" value="PAC"/>
    <property type="match status" value="1"/>
</dbReference>
<evidence type="ECO:0000256" key="4">
    <source>
        <dbReference type="ARBA" id="ARBA00022553"/>
    </source>
</evidence>
<name>A0A839EDX6_9HYPH</name>
<feature type="domain" description="PAC" evidence="14">
    <location>
        <begin position="84"/>
        <end position="136"/>
    </location>
</feature>
<dbReference type="InterPro" id="IPR013767">
    <property type="entry name" value="PAS_fold"/>
</dbReference>
<reference evidence="15 16" key="1">
    <citation type="submission" date="2020-07" db="EMBL/GenBank/DDBJ databases">
        <title>Genomic Encyclopedia of Type Strains, Phase IV (KMG-V): Genome sequencing to study the core and pangenomes of soil and plant-associated prokaryotes.</title>
        <authorList>
            <person name="Whitman W."/>
        </authorList>
    </citation>
    <scope>NUCLEOTIDE SEQUENCE [LARGE SCALE GENOMIC DNA]</scope>
    <source>
        <strain evidence="15 16">AN3</strain>
    </source>
</reference>
<dbReference type="Proteomes" id="UP000549052">
    <property type="component" value="Unassembled WGS sequence"/>
</dbReference>
<dbReference type="Pfam" id="PF00989">
    <property type="entry name" value="PAS"/>
    <property type="match status" value="1"/>
</dbReference>
<keyword evidence="8" id="KW-0677">Repeat</keyword>
<evidence type="ECO:0000313" key="16">
    <source>
        <dbReference type="Proteomes" id="UP000549052"/>
    </source>
</evidence>
<evidence type="ECO:0000256" key="1">
    <source>
        <dbReference type="ARBA" id="ARBA00000085"/>
    </source>
</evidence>
<dbReference type="SUPFAM" id="SSF55785">
    <property type="entry name" value="PYP-like sensor domain (PAS domain)"/>
    <property type="match status" value="1"/>
</dbReference>
<dbReference type="SMART" id="SM00911">
    <property type="entry name" value="HWE_HK"/>
    <property type="match status" value="1"/>
</dbReference>
<keyword evidence="11" id="KW-0067">ATP-binding</keyword>
<dbReference type="InterPro" id="IPR011102">
    <property type="entry name" value="Sig_transdc_His_kinase_HWE"/>
</dbReference>
<sequence>MASNTKDDRVTEARLAAIVDSSFDAIISKDLDGNVKSWNRAAVQYFGYSAEEMIGKSIRILIPADHQDEEDAILARIRRGEVVESFETQRLTKSGDLIFVSLTVSPIKDATGRIVGASKIVRDITATKENERRIRILLREVNHRVKNQYAVIQSIIRETAKRAESVDSFASQINSRISSLASSHDLLVATDWRGAYLGTLIEDQLRPFGHDGLVHLSGPLLNLAPHAVLNIGMAIYELATNSAKYGVFATSEGTIAVTWRVLQEDEKYLSLTWSETDNVPGDAVEDKKQRTGFGSIVLFRVAPSSLNGTSTFTREGGLRIWELKAPLDQCLREKEEG</sequence>
<keyword evidence="4" id="KW-0597">Phosphoprotein</keyword>
<dbReference type="Pfam" id="PF07536">
    <property type="entry name" value="HWE_HK"/>
    <property type="match status" value="1"/>
</dbReference>
<feature type="domain" description="PAS" evidence="13">
    <location>
        <begin position="11"/>
        <end position="80"/>
    </location>
</feature>
<accession>A0A839EDX6</accession>
<keyword evidence="12" id="KW-0843">Virulence</keyword>
<organism evidence="15 16">
    <name type="scientific">Phyllobacterium myrsinacearum</name>
    <dbReference type="NCBI Taxonomy" id="28101"/>
    <lineage>
        <taxon>Bacteria</taxon>
        <taxon>Pseudomonadati</taxon>
        <taxon>Pseudomonadota</taxon>
        <taxon>Alphaproteobacteria</taxon>
        <taxon>Hyphomicrobiales</taxon>
        <taxon>Phyllobacteriaceae</taxon>
        <taxon>Phyllobacterium</taxon>
    </lineage>
</organism>
<evidence type="ECO:0000256" key="2">
    <source>
        <dbReference type="ARBA" id="ARBA00012438"/>
    </source>
</evidence>